<dbReference type="Gene3D" id="3.30.70.920">
    <property type="match status" value="1"/>
</dbReference>
<accession>A0A941EFR3</accession>
<dbReference type="AlphaFoldDB" id="A0A941EFR3"/>
<organism evidence="2 3">
    <name type="scientific">Actinospica durhamensis</name>
    <dbReference type="NCBI Taxonomy" id="1508375"/>
    <lineage>
        <taxon>Bacteria</taxon>
        <taxon>Bacillati</taxon>
        <taxon>Actinomycetota</taxon>
        <taxon>Actinomycetes</taxon>
        <taxon>Catenulisporales</taxon>
        <taxon>Actinospicaceae</taxon>
        <taxon>Actinospica</taxon>
    </lineage>
</organism>
<dbReference type="InterPro" id="IPR011008">
    <property type="entry name" value="Dimeric_a/b-barrel"/>
</dbReference>
<protein>
    <submittedName>
        <fullName evidence="2">Lrp/AsnC ligand binding domain-containing protein</fullName>
    </submittedName>
</protein>
<keyword evidence="3" id="KW-1185">Reference proteome</keyword>
<gene>
    <name evidence="2" type="ORF">KDL01_01000</name>
</gene>
<evidence type="ECO:0000313" key="2">
    <source>
        <dbReference type="EMBL" id="MBR7831815.1"/>
    </source>
</evidence>
<evidence type="ECO:0000313" key="3">
    <source>
        <dbReference type="Proteomes" id="UP000675781"/>
    </source>
</evidence>
<dbReference type="SUPFAM" id="SSF54909">
    <property type="entry name" value="Dimeric alpha+beta barrel"/>
    <property type="match status" value="1"/>
</dbReference>
<dbReference type="InterPro" id="IPR019887">
    <property type="entry name" value="Tscrpt_reg_AsnC/Lrp_C"/>
</dbReference>
<evidence type="ECO:0000259" key="1">
    <source>
        <dbReference type="Pfam" id="PF01037"/>
    </source>
</evidence>
<feature type="domain" description="Transcription regulator AsnC/Lrp ligand binding" evidence="1">
    <location>
        <begin position="2"/>
        <end position="59"/>
    </location>
</feature>
<dbReference type="EMBL" id="JAGSOG010000003">
    <property type="protein sequence ID" value="MBR7831815.1"/>
    <property type="molecule type" value="Genomic_DNA"/>
</dbReference>
<name>A0A941EFR3_9ACTN</name>
<proteinExistence type="predicted"/>
<sequence>MDAAGRALAAHPAVHGVIALTGPANLSAAVWLRDLEDLHTFITWDLAPLSITSIDTVLVGRAVKRPGHAPAGQ</sequence>
<dbReference type="Proteomes" id="UP000675781">
    <property type="component" value="Unassembled WGS sequence"/>
</dbReference>
<dbReference type="Pfam" id="PF01037">
    <property type="entry name" value="AsnC_trans_reg"/>
    <property type="match status" value="1"/>
</dbReference>
<reference evidence="2" key="1">
    <citation type="submission" date="2021-04" db="EMBL/GenBank/DDBJ databases">
        <title>Genome based classification of Actinospica acidithermotolerans sp. nov., an actinobacterium isolated from an Indonesian hot spring.</title>
        <authorList>
            <person name="Kusuma A.B."/>
            <person name="Putra K.E."/>
            <person name="Nafisah S."/>
            <person name="Loh J."/>
            <person name="Nouioui I."/>
            <person name="Goodfellow M."/>
        </authorList>
    </citation>
    <scope>NUCLEOTIDE SEQUENCE</scope>
    <source>
        <strain evidence="2">CSCA 57</strain>
    </source>
</reference>
<comment type="caution">
    <text evidence="2">The sequence shown here is derived from an EMBL/GenBank/DDBJ whole genome shotgun (WGS) entry which is preliminary data.</text>
</comment>